<keyword evidence="1" id="KW-0472">Membrane</keyword>
<proteinExistence type="predicted"/>
<protein>
    <recommendedName>
        <fullName evidence="3">Holin</fullName>
    </recommendedName>
</protein>
<organism evidence="2">
    <name type="scientific">viral metagenome</name>
    <dbReference type="NCBI Taxonomy" id="1070528"/>
    <lineage>
        <taxon>unclassified sequences</taxon>
        <taxon>metagenomes</taxon>
        <taxon>organismal metagenomes</taxon>
    </lineage>
</organism>
<name>A0A6M3LZC8_9ZZZZ</name>
<gene>
    <name evidence="2" type="ORF">MM171A01224_0002</name>
</gene>
<evidence type="ECO:0008006" key="3">
    <source>
        <dbReference type="Google" id="ProtNLM"/>
    </source>
</evidence>
<dbReference type="AlphaFoldDB" id="A0A6M3LZC8"/>
<keyword evidence="1" id="KW-0812">Transmembrane</keyword>
<dbReference type="EMBL" id="MT143640">
    <property type="protein sequence ID" value="QJA99279.1"/>
    <property type="molecule type" value="Genomic_DNA"/>
</dbReference>
<keyword evidence="1" id="KW-1133">Transmembrane helix</keyword>
<feature type="transmembrane region" description="Helical" evidence="1">
    <location>
        <begin position="6"/>
        <end position="26"/>
    </location>
</feature>
<sequence length="86" mass="9121">MITADQLTGGIIGALLGAIAVFGALYKYISRTLTPSEAKEIYDKAKAAIDEYNTAIADGAITTEEKLKIAEKTLSTLQTVIEALES</sequence>
<evidence type="ECO:0000256" key="1">
    <source>
        <dbReference type="SAM" id="Phobius"/>
    </source>
</evidence>
<reference evidence="2" key="1">
    <citation type="submission" date="2020-03" db="EMBL/GenBank/DDBJ databases">
        <title>The deep terrestrial virosphere.</title>
        <authorList>
            <person name="Holmfeldt K."/>
            <person name="Nilsson E."/>
            <person name="Simone D."/>
            <person name="Lopez-Fernandez M."/>
            <person name="Wu X."/>
            <person name="de Brujin I."/>
            <person name="Lundin D."/>
            <person name="Andersson A."/>
            <person name="Bertilsson S."/>
            <person name="Dopson M."/>
        </authorList>
    </citation>
    <scope>NUCLEOTIDE SEQUENCE</scope>
    <source>
        <strain evidence="2">MM171A01224</strain>
    </source>
</reference>
<evidence type="ECO:0000313" key="2">
    <source>
        <dbReference type="EMBL" id="QJA99279.1"/>
    </source>
</evidence>
<accession>A0A6M3LZC8</accession>